<evidence type="ECO:0000313" key="12">
    <source>
        <dbReference type="EMBL" id="KAH7283432.1"/>
    </source>
</evidence>
<evidence type="ECO:0000256" key="3">
    <source>
        <dbReference type="ARBA" id="ARBA00022679"/>
    </source>
</evidence>
<evidence type="ECO:0000256" key="8">
    <source>
        <dbReference type="PROSITE-ProRule" id="PRU00175"/>
    </source>
</evidence>
<reference evidence="12" key="1">
    <citation type="submission" date="2021-08" db="EMBL/GenBank/DDBJ databases">
        <title>WGS assembly of Ceratopteris richardii.</title>
        <authorList>
            <person name="Marchant D.B."/>
            <person name="Chen G."/>
            <person name="Jenkins J."/>
            <person name="Shu S."/>
            <person name="Leebens-Mack J."/>
            <person name="Grimwood J."/>
            <person name="Schmutz J."/>
            <person name="Soltis P."/>
            <person name="Soltis D."/>
            <person name="Chen Z.-H."/>
        </authorList>
    </citation>
    <scope>NUCLEOTIDE SEQUENCE</scope>
    <source>
        <strain evidence="12">Whitten #5841</strain>
        <tissue evidence="12">Leaf</tissue>
    </source>
</reference>
<dbReference type="InterPro" id="IPR013083">
    <property type="entry name" value="Znf_RING/FYVE/PHD"/>
</dbReference>
<dbReference type="Gene3D" id="3.30.40.10">
    <property type="entry name" value="Zinc/RING finger domain, C3HC4 (zinc finger)"/>
    <property type="match status" value="1"/>
</dbReference>
<dbReference type="OrthoDB" id="8062037at2759"/>
<accession>A0A8T2QH14</accession>
<evidence type="ECO:0000313" key="13">
    <source>
        <dbReference type="Proteomes" id="UP000825935"/>
    </source>
</evidence>
<keyword evidence="13" id="KW-1185">Reference proteome</keyword>
<name>A0A8T2QH14_CERRI</name>
<feature type="compositionally biased region" description="Basic and acidic residues" evidence="9">
    <location>
        <begin position="131"/>
        <end position="152"/>
    </location>
</feature>
<keyword evidence="5 8" id="KW-0863">Zinc-finger</keyword>
<feature type="region of interest" description="Disordered" evidence="9">
    <location>
        <begin position="131"/>
        <end position="236"/>
    </location>
</feature>
<comment type="catalytic activity">
    <reaction evidence="1">
        <text>S-ubiquitinyl-[E2 ubiquitin-conjugating enzyme]-L-cysteine + [acceptor protein]-L-lysine = [E2 ubiquitin-conjugating enzyme]-L-cysteine + N(6)-ubiquitinyl-[acceptor protein]-L-lysine.</text>
        <dbReference type="EC" id="2.3.2.27"/>
    </reaction>
</comment>
<evidence type="ECO:0000256" key="4">
    <source>
        <dbReference type="ARBA" id="ARBA00022723"/>
    </source>
</evidence>
<keyword evidence="10" id="KW-0472">Membrane</keyword>
<keyword evidence="6" id="KW-0833">Ubl conjugation pathway</keyword>
<dbReference type="SUPFAM" id="SSF57850">
    <property type="entry name" value="RING/U-box"/>
    <property type="match status" value="1"/>
</dbReference>
<dbReference type="AlphaFoldDB" id="A0A8T2QH14"/>
<feature type="compositionally biased region" description="Basic and acidic residues" evidence="9">
    <location>
        <begin position="174"/>
        <end position="189"/>
    </location>
</feature>
<dbReference type="InterPro" id="IPR039525">
    <property type="entry name" value="RNF126-like_zinc-ribbon"/>
</dbReference>
<evidence type="ECO:0000256" key="10">
    <source>
        <dbReference type="SAM" id="Phobius"/>
    </source>
</evidence>
<dbReference type="FunFam" id="3.30.40.10:FF:000022">
    <property type="entry name" value="E3 ubiquitin-protein ligase RING1-like"/>
    <property type="match status" value="1"/>
</dbReference>
<dbReference type="PANTHER" id="PTHR15710">
    <property type="entry name" value="E3 UBIQUITIN-PROTEIN LIGASE PRAJA"/>
    <property type="match status" value="1"/>
</dbReference>
<dbReference type="Pfam" id="PF13639">
    <property type="entry name" value="zf-RING_2"/>
    <property type="match status" value="1"/>
</dbReference>
<evidence type="ECO:0000256" key="9">
    <source>
        <dbReference type="SAM" id="MobiDB-lite"/>
    </source>
</evidence>
<keyword evidence="4" id="KW-0479">Metal-binding</keyword>
<evidence type="ECO:0000256" key="5">
    <source>
        <dbReference type="ARBA" id="ARBA00022771"/>
    </source>
</evidence>
<protein>
    <recommendedName>
        <fullName evidence="2">RING-type E3 ubiquitin transferase</fullName>
        <ecNumber evidence="2">2.3.2.27</ecNumber>
    </recommendedName>
</protein>
<keyword evidence="10" id="KW-1133">Transmembrane helix</keyword>
<dbReference type="GO" id="GO:0005737">
    <property type="term" value="C:cytoplasm"/>
    <property type="evidence" value="ECO:0007669"/>
    <property type="project" value="TreeGrafter"/>
</dbReference>
<keyword evidence="10" id="KW-0812">Transmembrane</keyword>
<feature type="compositionally biased region" description="Acidic residues" evidence="9">
    <location>
        <begin position="203"/>
        <end position="233"/>
    </location>
</feature>
<organism evidence="12 13">
    <name type="scientific">Ceratopteris richardii</name>
    <name type="common">Triangle waterfern</name>
    <dbReference type="NCBI Taxonomy" id="49495"/>
    <lineage>
        <taxon>Eukaryota</taxon>
        <taxon>Viridiplantae</taxon>
        <taxon>Streptophyta</taxon>
        <taxon>Embryophyta</taxon>
        <taxon>Tracheophyta</taxon>
        <taxon>Polypodiopsida</taxon>
        <taxon>Polypodiidae</taxon>
        <taxon>Polypodiales</taxon>
        <taxon>Pteridineae</taxon>
        <taxon>Pteridaceae</taxon>
        <taxon>Parkerioideae</taxon>
        <taxon>Ceratopteris</taxon>
    </lineage>
</organism>
<dbReference type="InterPro" id="IPR001841">
    <property type="entry name" value="Znf_RING"/>
</dbReference>
<feature type="compositionally biased region" description="Basic residues" evidence="9">
    <location>
        <begin position="63"/>
        <end position="73"/>
    </location>
</feature>
<feature type="transmembrane region" description="Helical" evidence="10">
    <location>
        <begin position="543"/>
        <end position="564"/>
    </location>
</feature>
<sequence length="600" mass="65931">MEASASPNPSSETATRETGHWCHQCNLAIVAEPAQGDDLICPECGGGFVEAMDTATTLSVVRRAARRQRRRQQRSPALRLRQRRADDVDVQEDMEDASPQQVFRFLQFLARNFGNAPPSFLSRLSDSLTRDVTHGPDDSDELDLTRETRNLEASDPYITPIRRESESVQADGDQVEHENNANTVDERTNEIGGIPGVNSGTGEADEDGNGDGDGEGDEEDVEEDDEEESDSDLEAGILDIGEWEESFDEDGDDEWEEVGDADLVVRLLEAVDGGVDGDGDVTREEREQDDATVHISQGEEADSTNVVRTNPAHIINVLPRSLRRRLQLIRRSLENDDTDIQLETPDFDTYFGNPGDYVDARGFEELLQQLLDTDNTRRGAPPASQSAIERLITVKIQQENLENGSALCAICKDVVALGEPAKQLPCLHLYHSLCIVPWLSARNSCPVCRYELPTDDPDYEEQRKSKSSCQVIGNVINTTTASSTSNESGGVVAGSDGRTDEGTPSDLGELQLDKVNEVSECRYLEKVNNNSNRGGGVFGKGPFVDTLACFLFSVTGLMLVPYLGKLMRGCNLQRQPKMKPNNADASLLSEDRSWSPCLFG</sequence>
<feature type="domain" description="RING-type" evidence="11">
    <location>
        <begin position="408"/>
        <end position="449"/>
    </location>
</feature>
<dbReference type="GO" id="GO:0016567">
    <property type="term" value="P:protein ubiquitination"/>
    <property type="evidence" value="ECO:0007669"/>
    <property type="project" value="TreeGrafter"/>
</dbReference>
<evidence type="ECO:0000256" key="7">
    <source>
        <dbReference type="ARBA" id="ARBA00022833"/>
    </source>
</evidence>
<dbReference type="GO" id="GO:0061630">
    <property type="term" value="F:ubiquitin protein ligase activity"/>
    <property type="evidence" value="ECO:0007669"/>
    <property type="project" value="UniProtKB-EC"/>
</dbReference>
<dbReference type="SMART" id="SM00184">
    <property type="entry name" value="RING"/>
    <property type="match status" value="1"/>
</dbReference>
<gene>
    <name evidence="12" type="ORF">KP509_34G007400</name>
</gene>
<keyword evidence="3" id="KW-0808">Transferase</keyword>
<feature type="region of interest" description="Disordered" evidence="9">
    <location>
        <begin position="63"/>
        <end position="93"/>
    </location>
</feature>
<dbReference type="PANTHER" id="PTHR15710:SF217">
    <property type="entry name" value="E3 UBIQUITIN-PROTEIN LIGASE RDUF2"/>
    <property type="match status" value="1"/>
</dbReference>
<keyword evidence="7" id="KW-0862">Zinc</keyword>
<dbReference type="Pfam" id="PF14369">
    <property type="entry name" value="Zn_ribbon_19"/>
    <property type="match status" value="1"/>
</dbReference>
<evidence type="ECO:0000259" key="11">
    <source>
        <dbReference type="PROSITE" id="PS50089"/>
    </source>
</evidence>
<dbReference type="Proteomes" id="UP000825935">
    <property type="component" value="Chromosome 34"/>
</dbReference>
<evidence type="ECO:0000256" key="2">
    <source>
        <dbReference type="ARBA" id="ARBA00012483"/>
    </source>
</evidence>
<dbReference type="PROSITE" id="PS50089">
    <property type="entry name" value="ZF_RING_2"/>
    <property type="match status" value="1"/>
</dbReference>
<dbReference type="GO" id="GO:0008270">
    <property type="term" value="F:zinc ion binding"/>
    <property type="evidence" value="ECO:0007669"/>
    <property type="project" value="UniProtKB-KW"/>
</dbReference>
<dbReference type="EMBL" id="CM035439">
    <property type="protein sequence ID" value="KAH7283432.1"/>
    <property type="molecule type" value="Genomic_DNA"/>
</dbReference>
<evidence type="ECO:0000256" key="1">
    <source>
        <dbReference type="ARBA" id="ARBA00000900"/>
    </source>
</evidence>
<proteinExistence type="predicted"/>
<dbReference type="EC" id="2.3.2.27" evidence="2"/>
<evidence type="ECO:0000256" key="6">
    <source>
        <dbReference type="ARBA" id="ARBA00022786"/>
    </source>
</evidence>
<comment type="caution">
    <text evidence="12">The sequence shown here is derived from an EMBL/GenBank/DDBJ whole genome shotgun (WGS) entry which is preliminary data.</text>
</comment>
<dbReference type="OMA" id="DANNDQA"/>
<feature type="region of interest" description="Disordered" evidence="9">
    <location>
        <begin position="480"/>
        <end position="507"/>
    </location>
</feature>